<evidence type="ECO:0000256" key="1">
    <source>
        <dbReference type="ARBA" id="ARBA00022670"/>
    </source>
</evidence>
<dbReference type="EMBL" id="LKCW01000133">
    <property type="protein sequence ID" value="KPM38483.1"/>
    <property type="molecule type" value="Genomic_DNA"/>
</dbReference>
<comment type="similarity">
    <text evidence="4">Belongs to the peptidase S8 family.</text>
</comment>
<dbReference type="PROSITE" id="PS51892">
    <property type="entry name" value="SUBTILASE"/>
    <property type="match status" value="1"/>
</dbReference>
<dbReference type="InterPro" id="IPR056002">
    <property type="entry name" value="DUF7580"/>
</dbReference>
<dbReference type="PANTHER" id="PTHR35186:SF4">
    <property type="entry name" value="PRION-INHIBITION AND PROPAGATION HELO DOMAIN-CONTAINING PROTEIN"/>
    <property type="match status" value="1"/>
</dbReference>
<dbReference type="GO" id="GO:0004252">
    <property type="term" value="F:serine-type endopeptidase activity"/>
    <property type="evidence" value="ECO:0007669"/>
    <property type="project" value="UniProtKB-UniRule"/>
</dbReference>
<dbReference type="SUPFAM" id="SSF52743">
    <property type="entry name" value="Subtilisin-like"/>
    <property type="match status" value="1"/>
</dbReference>
<dbReference type="PRINTS" id="PR00723">
    <property type="entry name" value="SUBTILISIN"/>
</dbReference>
<keyword evidence="2 4" id="KW-0378">Hydrolase</keyword>
<keyword evidence="1 4" id="KW-0645">Protease</keyword>
<dbReference type="AlphaFoldDB" id="A0A0P7BDD7"/>
<sequence length="841" mass="93810">MSANEISLIKFATEAAERLAAISQGLGATGELRFCAALSATLWLINQQLRDQEIASPELKPRLLKLLSNFEKLCKVCIAIIDVFIWILFMADLEFAKPPAQVWCLSSVPAKSLKDEETRARPRYSISRTASLTSEQPKNDLLRILQTFVGPLDAANEAPNPKTKNETWVGDDFTSSIRTLHKVLSEHIVCRAGSEKKEIVGKLRRKAKFTGATDDEVQLLLNSPSHITDFCERISTREQYQLSLVVSDQQLHFIEWCEGARSWLPSSPHMSLSTILKSHKLSQKMKYLLSYLLAKSVWQFYNTDWMGKEWTKDSIHFMFEHRQSVNNAGVYLNEPFISARFDPDASNDDSSFRPHKFPKIKALGIVLLEIELGELIEDHFDADCYAPDGTLNADVDLYTALRLYDDPDRLEDTFPVLKTVIGECLRPQKFMPHRHSVEELRKVLQEEVVDPLHTLIGLYGQPEKIELRPTVQMKSSQLQRASIQPVASPSGSVLHQRMLVSSLKAVEGPQATKAATFNGSVASSIGPASSEPWFDELDKLKEVLYHIPNGTSQGPKRVRVAVIDTGINGKDPFTRRICGYKDFVTNNDDLKQDVTGHGTNSVKLVYQVYPEAEIYVARVFEHNDANEDTQDLMLEAIQYARKIWNVDIISIASGFEGDHAAMRKAIKSAASDGTLVFAAASNYGNIRQVTFPARMQDVICVYCTDGRAKVSSSINPAPQTTKSRNFAILGEGVAVPPSMEERLTGTSIATSIAAGLAGLLLDFSRQSDVQPRIRCVGNLASIEGMSAVFSHMAKGADDYRYNCVVPGRLLQHLDEEEERGVKRERICERLSTALENIDLDA</sequence>
<feature type="active site" description="Charge relay system" evidence="4">
    <location>
        <position position="564"/>
    </location>
</feature>
<dbReference type="GO" id="GO:0006508">
    <property type="term" value="P:proteolysis"/>
    <property type="evidence" value="ECO:0007669"/>
    <property type="project" value="UniProtKB-KW"/>
</dbReference>
<dbReference type="InterPro" id="IPR000209">
    <property type="entry name" value="Peptidase_S8/S53_dom"/>
</dbReference>
<evidence type="ECO:0000313" key="8">
    <source>
        <dbReference type="Proteomes" id="UP000050424"/>
    </source>
</evidence>
<dbReference type="InterPro" id="IPR015500">
    <property type="entry name" value="Peptidase_S8_subtilisin-rel"/>
</dbReference>
<feature type="domain" description="DUF7580" evidence="6">
    <location>
        <begin position="225"/>
        <end position="454"/>
    </location>
</feature>
<keyword evidence="8" id="KW-1185">Reference proteome</keyword>
<evidence type="ECO:0000256" key="2">
    <source>
        <dbReference type="ARBA" id="ARBA00022801"/>
    </source>
</evidence>
<dbReference type="InterPro" id="IPR036852">
    <property type="entry name" value="Peptidase_S8/S53_dom_sf"/>
</dbReference>
<gene>
    <name evidence="7" type="ORF">AK830_g8087</name>
</gene>
<dbReference type="Gene3D" id="3.40.50.200">
    <property type="entry name" value="Peptidase S8/S53 domain"/>
    <property type="match status" value="1"/>
</dbReference>
<dbReference type="Pfam" id="PF24476">
    <property type="entry name" value="DUF7580"/>
    <property type="match status" value="1"/>
</dbReference>
<feature type="domain" description="Peptidase S8/S53" evidence="5">
    <location>
        <begin position="556"/>
        <end position="762"/>
    </location>
</feature>
<accession>A0A0P7BDD7</accession>
<organism evidence="7 8">
    <name type="scientific">Neonectria ditissima</name>
    <dbReference type="NCBI Taxonomy" id="78410"/>
    <lineage>
        <taxon>Eukaryota</taxon>
        <taxon>Fungi</taxon>
        <taxon>Dikarya</taxon>
        <taxon>Ascomycota</taxon>
        <taxon>Pezizomycotina</taxon>
        <taxon>Sordariomycetes</taxon>
        <taxon>Hypocreomycetidae</taxon>
        <taxon>Hypocreales</taxon>
        <taxon>Nectriaceae</taxon>
        <taxon>Neonectria</taxon>
    </lineage>
</organism>
<evidence type="ECO:0000259" key="5">
    <source>
        <dbReference type="Pfam" id="PF00082"/>
    </source>
</evidence>
<evidence type="ECO:0000256" key="4">
    <source>
        <dbReference type="PROSITE-ProRule" id="PRU01240"/>
    </source>
</evidence>
<feature type="active site" description="Charge relay system" evidence="4">
    <location>
        <position position="747"/>
    </location>
</feature>
<reference evidence="7 8" key="1">
    <citation type="submission" date="2015-09" db="EMBL/GenBank/DDBJ databases">
        <title>Draft genome of a European isolate of the apple canker pathogen Neonectria ditissima.</title>
        <authorList>
            <person name="Gomez-Cortecero A."/>
            <person name="Harrison R.J."/>
            <person name="Armitage A.D."/>
        </authorList>
    </citation>
    <scope>NUCLEOTIDE SEQUENCE [LARGE SCALE GENOMIC DNA]</scope>
    <source>
        <strain evidence="7 8">R09/05</strain>
    </source>
</reference>
<dbReference type="Proteomes" id="UP000050424">
    <property type="component" value="Unassembled WGS sequence"/>
</dbReference>
<proteinExistence type="inferred from homology"/>
<dbReference type="Pfam" id="PF00082">
    <property type="entry name" value="Peptidase_S8"/>
    <property type="match status" value="1"/>
</dbReference>
<protein>
    <submittedName>
        <fullName evidence="7">Uncharacterized protein</fullName>
    </submittedName>
</protein>
<evidence type="ECO:0000256" key="3">
    <source>
        <dbReference type="ARBA" id="ARBA00022825"/>
    </source>
</evidence>
<name>A0A0P7BDD7_9HYPO</name>
<keyword evidence="3 4" id="KW-0720">Serine protease</keyword>
<dbReference type="STRING" id="78410.A0A0P7BDD7"/>
<feature type="active site" description="Charge relay system" evidence="4">
    <location>
        <position position="597"/>
    </location>
</feature>
<dbReference type="PANTHER" id="PTHR35186">
    <property type="entry name" value="ANK_REP_REGION DOMAIN-CONTAINING PROTEIN"/>
    <property type="match status" value="1"/>
</dbReference>
<evidence type="ECO:0000313" key="7">
    <source>
        <dbReference type="EMBL" id="KPM38483.1"/>
    </source>
</evidence>
<comment type="caution">
    <text evidence="7">The sequence shown here is derived from an EMBL/GenBank/DDBJ whole genome shotgun (WGS) entry which is preliminary data.</text>
</comment>
<dbReference type="OrthoDB" id="3565018at2759"/>
<evidence type="ECO:0000259" key="6">
    <source>
        <dbReference type="Pfam" id="PF24476"/>
    </source>
</evidence>